<dbReference type="SMART" id="SM01411">
    <property type="entry name" value="Ephrin_rec_like"/>
    <property type="match status" value="3"/>
</dbReference>
<dbReference type="Pfam" id="PF00008">
    <property type="entry name" value="EGF"/>
    <property type="match status" value="2"/>
</dbReference>
<dbReference type="PROSITE" id="PS50026">
    <property type="entry name" value="EGF_3"/>
    <property type="match status" value="3"/>
</dbReference>
<keyword evidence="5" id="KW-0325">Glycoprotein</keyword>
<keyword evidence="1 6" id="KW-0245">EGF-like domain</keyword>
<dbReference type="InterPro" id="IPR013032">
    <property type="entry name" value="EGF-like_CS"/>
</dbReference>
<evidence type="ECO:0000256" key="4">
    <source>
        <dbReference type="ARBA" id="ARBA00023157"/>
    </source>
</evidence>
<keyword evidence="3" id="KW-0677">Repeat</keyword>
<evidence type="ECO:0000256" key="1">
    <source>
        <dbReference type="ARBA" id="ARBA00022536"/>
    </source>
</evidence>
<comment type="caution">
    <text evidence="8">The sequence shown here is derived from an EMBL/GenBank/DDBJ whole genome shotgun (WGS) entry which is preliminary data.</text>
</comment>
<dbReference type="GO" id="GO:0048646">
    <property type="term" value="P:anatomical structure formation involved in morphogenesis"/>
    <property type="evidence" value="ECO:0007669"/>
    <property type="project" value="UniProtKB-ARBA"/>
</dbReference>
<dbReference type="CDD" id="cd00054">
    <property type="entry name" value="EGF_CA"/>
    <property type="match status" value="3"/>
</dbReference>
<evidence type="ECO:0000256" key="3">
    <source>
        <dbReference type="ARBA" id="ARBA00022737"/>
    </source>
</evidence>
<dbReference type="Pfam" id="PF07699">
    <property type="entry name" value="Ephrin_rec_like"/>
    <property type="match status" value="3"/>
</dbReference>
<dbReference type="FunFam" id="2.10.25.10:FF:000066">
    <property type="entry name" value="FAT atypical cadherin 4"/>
    <property type="match status" value="1"/>
</dbReference>
<dbReference type="GO" id="GO:0019904">
    <property type="term" value="F:protein domain specific binding"/>
    <property type="evidence" value="ECO:0007669"/>
    <property type="project" value="UniProtKB-ARBA"/>
</dbReference>
<dbReference type="PANTHER" id="PTHR24033:SF151">
    <property type="entry name" value="NOTCH 2"/>
    <property type="match status" value="1"/>
</dbReference>
<evidence type="ECO:0000313" key="8">
    <source>
        <dbReference type="EMBL" id="KAK7084796.1"/>
    </source>
</evidence>
<dbReference type="InterPro" id="IPR011641">
    <property type="entry name" value="Tyr-kin_ephrin_A/B_rcpt-like"/>
</dbReference>
<dbReference type="SMART" id="SM00179">
    <property type="entry name" value="EGF_CA"/>
    <property type="match status" value="3"/>
</dbReference>
<dbReference type="Gene3D" id="2.10.50.10">
    <property type="entry name" value="Tumor Necrosis Factor Receptor, subunit A, domain 2"/>
    <property type="match status" value="3"/>
</dbReference>
<dbReference type="GO" id="GO:0035282">
    <property type="term" value="P:segmentation"/>
    <property type="evidence" value="ECO:0007669"/>
    <property type="project" value="UniProtKB-ARBA"/>
</dbReference>
<dbReference type="InterPro" id="IPR000152">
    <property type="entry name" value="EGF-type_Asp/Asn_hydroxyl_site"/>
</dbReference>
<feature type="disulfide bond" evidence="6">
    <location>
        <begin position="603"/>
        <end position="612"/>
    </location>
</feature>
<dbReference type="FunFam" id="2.10.25.10:FF:000122">
    <property type="entry name" value="Protein crumbs homolog 2"/>
    <property type="match status" value="1"/>
</dbReference>
<accession>A0AAN8XIF5</accession>
<evidence type="ECO:0000313" key="9">
    <source>
        <dbReference type="Proteomes" id="UP001381693"/>
    </source>
</evidence>
<dbReference type="GO" id="GO:0009952">
    <property type="term" value="P:anterior/posterior pattern specification"/>
    <property type="evidence" value="ECO:0007669"/>
    <property type="project" value="UniProtKB-ARBA"/>
</dbReference>
<keyword evidence="4 6" id="KW-1015">Disulfide bond</keyword>
<dbReference type="SMART" id="SM00181">
    <property type="entry name" value="EGF"/>
    <property type="match status" value="4"/>
</dbReference>
<dbReference type="GO" id="GO:0050769">
    <property type="term" value="P:positive regulation of neurogenesis"/>
    <property type="evidence" value="ECO:0007669"/>
    <property type="project" value="UniProtKB-ARBA"/>
</dbReference>
<feature type="domain" description="EGF-like" evidence="7">
    <location>
        <begin position="577"/>
        <end position="613"/>
    </location>
</feature>
<dbReference type="InterPro" id="IPR051830">
    <property type="entry name" value="NOTCH_homolog"/>
</dbReference>
<feature type="disulfide bond" evidence="6">
    <location>
        <begin position="641"/>
        <end position="650"/>
    </location>
</feature>
<dbReference type="AlphaFoldDB" id="A0AAN8XIF5"/>
<organism evidence="8 9">
    <name type="scientific">Halocaridina rubra</name>
    <name type="common">Hawaiian red shrimp</name>
    <dbReference type="NCBI Taxonomy" id="373956"/>
    <lineage>
        <taxon>Eukaryota</taxon>
        <taxon>Metazoa</taxon>
        <taxon>Ecdysozoa</taxon>
        <taxon>Arthropoda</taxon>
        <taxon>Crustacea</taxon>
        <taxon>Multicrustacea</taxon>
        <taxon>Malacostraca</taxon>
        <taxon>Eumalacostraca</taxon>
        <taxon>Eucarida</taxon>
        <taxon>Decapoda</taxon>
        <taxon>Pleocyemata</taxon>
        <taxon>Caridea</taxon>
        <taxon>Atyoidea</taxon>
        <taxon>Atyidae</taxon>
        <taxon>Halocaridina</taxon>
    </lineage>
</organism>
<dbReference type="SUPFAM" id="SSF57196">
    <property type="entry name" value="EGF/Laminin"/>
    <property type="match status" value="3"/>
</dbReference>
<keyword evidence="2" id="KW-0732">Signal</keyword>
<evidence type="ECO:0000256" key="5">
    <source>
        <dbReference type="ARBA" id="ARBA00023180"/>
    </source>
</evidence>
<dbReference type="InterPro" id="IPR000742">
    <property type="entry name" value="EGF"/>
</dbReference>
<dbReference type="PROSITE" id="PS00022">
    <property type="entry name" value="EGF_1"/>
    <property type="match status" value="2"/>
</dbReference>
<dbReference type="PROSITE" id="PS00010">
    <property type="entry name" value="ASX_HYDROXYL"/>
    <property type="match status" value="2"/>
</dbReference>
<dbReference type="FunFam" id="2.10.50.10:FF:000018">
    <property type="entry name" value="Sushi, von Willebrand factor type A, EGF and pentraxin domain-containing 1"/>
    <property type="match status" value="1"/>
</dbReference>
<dbReference type="InterPro" id="IPR009030">
    <property type="entry name" value="Growth_fac_rcpt_cys_sf"/>
</dbReference>
<dbReference type="GO" id="GO:0048863">
    <property type="term" value="P:stem cell differentiation"/>
    <property type="evidence" value="ECO:0007669"/>
    <property type="project" value="UniProtKB-ARBA"/>
</dbReference>
<dbReference type="GO" id="GO:0030097">
    <property type="term" value="P:hemopoiesis"/>
    <property type="evidence" value="ECO:0007669"/>
    <property type="project" value="UniProtKB-ARBA"/>
</dbReference>
<dbReference type="EMBL" id="JAXCGZ010001978">
    <property type="protein sequence ID" value="KAK7084796.1"/>
    <property type="molecule type" value="Genomic_DNA"/>
</dbReference>
<feature type="domain" description="EGF-like" evidence="7">
    <location>
        <begin position="653"/>
        <end position="684"/>
    </location>
</feature>
<evidence type="ECO:0000256" key="6">
    <source>
        <dbReference type="PROSITE-ProRule" id="PRU00076"/>
    </source>
</evidence>
<comment type="caution">
    <text evidence="6">Lacks conserved residue(s) required for the propagation of feature annotation.</text>
</comment>
<dbReference type="GO" id="GO:0016318">
    <property type="term" value="P:ommatidial rotation"/>
    <property type="evidence" value="ECO:0007669"/>
    <property type="project" value="UniProtKB-ARBA"/>
</dbReference>
<dbReference type="GO" id="GO:0048056">
    <property type="term" value="P:R3/R4 cell differentiation"/>
    <property type="evidence" value="ECO:0007669"/>
    <property type="project" value="UniProtKB-ARBA"/>
</dbReference>
<name>A0AAN8XIF5_HALRR</name>
<proteinExistence type="predicted"/>
<evidence type="ECO:0000259" key="7">
    <source>
        <dbReference type="PROSITE" id="PS50026"/>
    </source>
</evidence>
<feature type="domain" description="EGF-like" evidence="7">
    <location>
        <begin position="615"/>
        <end position="651"/>
    </location>
</feature>
<sequence>MEKVENELAKKLEEALSEMCEDAICEVAAVEAVCEDILADLEEESNSLGLYRKRRSSNELLDIYWPQRHFEKEAWKYWRRNETSPIITTFRNKRNIDREINAFKRHKRQFGFSLDHLFGNVDTVDMPVQNNPEVQENYLGVLINIITRSLASDIGISRFGSFLSDLQAHDGKLTSEDFFMAFAREFGEDKAALLRELVFKKISGMILPGSHKSSQEEIHDTKRFPPAFPGSSSSPNYSDLMNHDQIDLGESLLPSDQDPSRKALKVHFTIEGHGADATSRLQDAVDHILSAVNTGVFDVSYGEQQLQVAAVRLNEDPEYICEPGSVLRGDLCINCPIGTFFNVVLKDCQPCPQGSFQGQEGQVSCLVCPENTSTKRGNAKSGEECKARCLPGSYSNDGLEPCTTCEIGQYQDEYASYDCMSCPHNTTTWRRGSWVIDECKYSYAPEGMKKCRKVSLVKGLLNDEDDIEADIVALGNEWRMPLLDDENNREITKEEVYLAMRAIKAATCQEGEVSENGLQPCLQCPQGFFQEEIGQTLCFKCPEGVSTAGSGSSSIFDCEGISREEQDAVYTNLPTLPINDCFSEPCHNGGSCTVMDFGHLCQCRPGYAGQQCELELNECESEPCLNGGSCIDLLDAFFCDCSSGFTGSQCEIDINECDPDPCQNGATCVNLIDAFKCICQSGYT</sequence>
<dbReference type="InterPro" id="IPR001881">
    <property type="entry name" value="EGF-like_Ca-bd_dom"/>
</dbReference>
<feature type="non-terminal residue" evidence="8">
    <location>
        <position position="684"/>
    </location>
</feature>
<reference evidence="8 9" key="1">
    <citation type="submission" date="2023-11" db="EMBL/GenBank/DDBJ databases">
        <title>Halocaridina rubra genome assembly.</title>
        <authorList>
            <person name="Smith C."/>
        </authorList>
    </citation>
    <scope>NUCLEOTIDE SEQUENCE [LARGE SCALE GENOMIC DNA]</scope>
    <source>
        <strain evidence="8">EP-1</strain>
        <tissue evidence="8">Whole</tissue>
    </source>
</reference>
<dbReference type="PANTHER" id="PTHR24033">
    <property type="entry name" value="EGF-LIKE DOMAIN-CONTAINING PROTEIN"/>
    <property type="match status" value="1"/>
</dbReference>
<evidence type="ECO:0000256" key="2">
    <source>
        <dbReference type="ARBA" id="ARBA00022729"/>
    </source>
</evidence>
<dbReference type="Pfam" id="PF12661">
    <property type="entry name" value="hEGF"/>
    <property type="match status" value="1"/>
</dbReference>
<dbReference type="PROSITE" id="PS01186">
    <property type="entry name" value="EGF_2"/>
    <property type="match status" value="2"/>
</dbReference>
<dbReference type="PROSITE" id="PS01187">
    <property type="entry name" value="EGF_CA"/>
    <property type="match status" value="1"/>
</dbReference>
<dbReference type="SUPFAM" id="SSF57184">
    <property type="entry name" value="Growth factor receptor domain"/>
    <property type="match status" value="1"/>
</dbReference>
<protein>
    <recommendedName>
        <fullName evidence="7">EGF-like domain-containing protein</fullName>
    </recommendedName>
</protein>
<keyword evidence="9" id="KW-1185">Reference proteome</keyword>
<dbReference type="FunFam" id="2.10.25.10:FF:000012">
    <property type="entry name" value="Delta-like protein"/>
    <property type="match status" value="1"/>
</dbReference>
<dbReference type="InterPro" id="IPR018097">
    <property type="entry name" value="EGF_Ca-bd_CS"/>
</dbReference>
<dbReference type="Proteomes" id="UP001381693">
    <property type="component" value="Unassembled WGS sequence"/>
</dbReference>
<dbReference type="Gene3D" id="2.10.25.10">
    <property type="entry name" value="Laminin"/>
    <property type="match status" value="3"/>
</dbReference>
<gene>
    <name evidence="8" type="ORF">SK128_010136</name>
</gene>
<dbReference type="GO" id="GO:0005509">
    <property type="term" value="F:calcium ion binding"/>
    <property type="evidence" value="ECO:0007669"/>
    <property type="project" value="InterPro"/>
</dbReference>